<sequence>MTYSIVARDAQTGLMGVACQSQAFAVGASVPWAVSGSGVIATQSMGEPMYGELGLDILRAGLTAVEALTALRSVDANPERRQVAMIDTCGNVAVYTGEACVPAAGHLEGNGCVALANMVVSEAVWEAMIDAWEHTQASVPARLARALHAAEDEGGDMRGKRSAAMVVVDPTTTGRPWHDRLVDLRVDDHEDPLGMLDRLLALNTRYHNAVEAFDLALGGNIQDALARLDGAPAPDPVRDPDIALWTALVLALGDREDDAARVLAELSSTAPQFVEAARRFSEVRLLPPNTPVTRLLDELQR</sequence>
<dbReference type="RefSeq" id="WP_083004881.1">
    <property type="nucleotide sequence ID" value="NZ_AP022591.1"/>
</dbReference>
<evidence type="ECO:0000313" key="1">
    <source>
        <dbReference type="EMBL" id="BBY43722.1"/>
    </source>
</evidence>
<dbReference type="Gene3D" id="3.60.20.10">
    <property type="entry name" value="Glutamine Phosphoribosylpyrophosphate, subunit 1, domain 1"/>
    <property type="match status" value="1"/>
</dbReference>
<dbReference type="SUPFAM" id="SSF56235">
    <property type="entry name" value="N-terminal nucleophile aminohydrolases (Ntn hydrolases)"/>
    <property type="match status" value="1"/>
</dbReference>
<dbReference type="OrthoDB" id="9790012at2"/>
<dbReference type="InterPro" id="IPR010430">
    <property type="entry name" value="DUF1028"/>
</dbReference>
<keyword evidence="2" id="KW-1185">Reference proteome</keyword>
<gene>
    <name evidence="1" type="ORF">MCEL_20170</name>
</gene>
<dbReference type="STRING" id="1249101.BST21_16975"/>
<dbReference type="PANTHER" id="PTHR39328">
    <property type="entry name" value="BLL2871 PROTEIN"/>
    <property type="match status" value="1"/>
</dbReference>
<dbReference type="AlphaFoldDB" id="A0A1X0BRW4"/>
<name>A0A1X0BRW4_MYCCF</name>
<protein>
    <submittedName>
        <fullName evidence="1">Uncharacterized protein</fullName>
    </submittedName>
</protein>
<evidence type="ECO:0000313" key="2">
    <source>
        <dbReference type="Proteomes" id="UP000466431"/>
    </source>
</evidence>
<dbReference type="Proteomes" id="UP000466431">
    <property type="component" value="Chromosome"/>
</dbReference>
<dbReference type="KEGG" id="mcee:MCEL_20170"/>
<dbReference type="InterPro" id="IPR029055">
    <property type="entry name" value="Ntn_hydrolases_N"/>
</dbReference>
<dbReference type="PANTHER" id="PTHR39328:SF1">
    <property type="entry name" value="BLL2871 PROTEIN"/>
    <property type="match status" value="1"/>
</dbReference>
<proteinExistence type="predicted"/>
<dbReference type="EMBL" id="AP022591">
    <property type="protein sequence ID" value="BBY43722.1"/>
    <property type="molecule type" value="Genomic_DNA"/>
</dbReference>
<organism evidence="1 2">
    <name type="scientific">Mycolicibacterium celeriflavum</name>
    <name type="common">Mycobacterium celeriflavum</name>
    <dbReference type="NCBI Taxonomy" id="1249101"/>
    <lineage>
        <taxon>Bacteria</taxon>
        <taxon>Bacillati</taxon>
        <taxon>Actinomycetota</taxon>
        <taxon>Actinomycetes</taxon>
        <taxon>Mycobacteriales</taxon>
        <taxon>Mycobacteriaceae</taxon>
        <taxon>Mycolicibacterium</taxon>
    </lineage>
</organism>
<reference evidence="1 2" key="1">
    <citation type="journal article" date="2019" name="Emerg. Microbes Infect.">
        <title>Comprehensive subspecies identification of 175 nontuberculous mycobacteria species based on 7547 genomic profiles.</title>
        <authorList>
            <person name="Matsumoto Y."/>
            <person name="Kinjo T."/>
            <person name="Motooka D."/>
            <person name="Nabeya D."/>
            <person name="Jung N."/>
            <person name="Uechi K."/>
            <person name="Horii T."/>
            <person name="Iida T."/>
            <person name="Fujita J."/>
            <person name="Nakamura S."/>
        </authorList>
    </citation>
    <scope>NUCLEOTIDE SEQUENCE [LARGE SCALE GENOMIC DNA]</scope>
    <source>
        <strain evidence="1 2">JCM 18439</strain>
    </source>
</reference>
<accession>A0A1X0BRW4</accession>
<dbReference type="Pfam" id="PF06267">
    <property type="entry name" value="DUF1028"/>
    <property type="match status" value="1"/>
</dbReference>